<accession>A0A081NHD3</accession>
<dbReference type="EMBL" id="JOKH01000002">
    <property type="protein sequence ID" value="KEQ17856.1"/>
    <property type="molecule type" value="Genomic_DNA"/>
</dbReference>
<gene>
    <name evidence="1" type="ORF">GZ78_09390</name>
</gene>
<comment type="caution">
    <text evidence="1">The sequence shown here is derived from an EMBL/GenBank/DDBJ whole genome shotgun (WGS) entry which is preliminary data.</text>
</comment>
<protein>
    <submittedName>
        <fullName evidence="1">Uncharacterized protein</fullName>
    </submittedName>
</protein>
<name>A0A081NHD3_9GAMM</name>
<evidence type="ECO:0000313" key="1">
    <source>
        <dbReference type="EMBL" id="KEQ17856.1"/>
    </source>
</evidence>
<sequence>MLSRISQQYSADLFEFAWVLDLVLDEANGESDFRSLSSRLGMKASQIKFLILLTRDFVKYPVQHYKNRIFRIKTELSRLP</sequence>
<keyword evidence="2" id="KW-1185">Reference proteome</keyword>
<evidence type="ECO:0000313" key="2">
    <source>
        <dbReference type="Proteomes" id="UP000028073"/>
    </source>
</evidence>
<proteinExistence type="predicted"/>
<dbReference type="AlphaFoldDB" id="A0A081NHD3"/>
<dbReference type="Proteomes" id="UP000028073">
    <property type="component" value="Unassembled WGS sequence"/>
</dbReference>
<organism evidence="1 2">
    <name type="scientific">Endozoicomonas numazuensis</name>
    <dbReference type="NCBI Taxonomy" id="1137799"/>
    <lineage>
        <taxon>Bacteria</taxon>
        <taxon>Pseudomonadati</taxon>
        <taxon>Pseudomonadota</taxon>
        <taxon>Gammaproteobacteria</taxon>
        <taxon>Oceanospirillales</taxon>
        <taxon>Endozoicomonadaceae</taxon>
        <taxon>Endozoicomonas</taxon>
    </lineage>
</organism>
<reference evidence="1 2" key="1">
    <citation type="submission" date="2014-06" db="EMBL/GenBank/DDBJ databases">
        <title>Whole Genome Sequences of Three Symbiotic Endozoicomonas Bacteria.</title>
        <authorList>
            <person name="Neave M.J."/>
            <person name="Apprill A."/>
            <person name="Voolstra C.R."/>
        </authorList>
    </citation>
    <scope>NUCLEOTIDE SEQUENCE [LARGE SCALE GENOMIC DNA]</scope>
    <source>
        <strain evidence="1 2">DSM 25634</strain>
    </source>
</reference>